<dbReference type="InterPro" id="IPR045005">
    <property type="entry name" value="BPM1-6"/>
</dbReference>
<comment type="subcellular location">
    <subcellularLocation>
        <location evidence="2">Endomembrane system</location>
        <topology evidence="2">Peripheral membrane protein</topology>
    </subcellularLocation>
</comment>
<comment type="similarity">
    <text evidence="4">Belongs to the Tdpoz family.</text>
</comment>
<dbReference type="InterPro" id="IPR011333">
    <property type="entry name" value="SKP1/BTB/POZ_sf"/>
</dbReference>
<gene>
    <name evidence="9" type="ORF">D0Y65_037676</name>
</gene>
<evidence type="ECO:0000256" key="4">
    <source>
        <dbReference type="ARBA" id="ARBA00010846"/>
    </source>
</evidence>
<dbReference type="GO" id="GO:0012505">
    <property type="term" value="C:endomembrane system"/>
    <property type="evidence" value="ECO:0007669"/>
    <property type="project" value="UniProtKB-SubCell"/>
</dbReference>
<dbReference type="SUPFAM" id="SSF49599">
    <property type="entry name" value="TRAF domain-like"/>
    <property type="match status" value="1"/>
</dbReference>
<dbReference type="Pfam" id="PF24570">
    <property type="entry name" value="BACK_BPM_SPOP"/>
    <property type="match status" value="1"/>
</dbReference>
<sequence>MSGAALSPPTNSKSLTQTVSGSHKFVIEGYSLAKGMGVGKHIASDVFTVGGYHWAIYFYPDGKNPEDNSAYVSVFIALASEGTDVRALFELTLLDQSGQGKHKVHSHFDRSLETGPYTLKYKGSMWGYKRFFRRSLLETSDFLKNDCLKINCTVGVVVSASDCPQHYSINIPESDIGSHFGALLDNMEGSDIIFDVAGEKFHAHKLMLAARSPEFRSKFLDGLDEEKNEIIVTDLEPKVFKVKTICFPFPYFPSLVASSLFRIYFVIVYFSVSFLFLDRKRIAFFFLIEKGSYRSSRVKVQLRRMDILIIPLLQAMLHFIYKDTLTEEVATVSSTTTSHFPVSETLTAKLLAAADKYGLGRLRLICESCLCKDICVNSVADILTLADHCHATELKAVCLKFAAQNLAAVMRSDGFEHMKEKGPWLQSEILKTIAGGEGEGSSAVEKSQSVWGQLSDGGDTNGRRVRQRI</sequence>
<dbReference type="PROSITE" id="PS50097">
    <property type="entry name" value="BTB"/>
    <property type="match status" value="1"/>
</dbReference>
<feature type="region of interest" description="Disordered" evidence="5">
    <location>
        <begin position="446"/>
        <end position="469"/>
    </location>
</feature>
<dbReference type="AlphaFoldDB" id="A0A445H1D5"/>
<dbReference type="Pfam" id="PF22486">
    <property type="entry name" value="MATH_2"/>
    <property type="match status" value="1"/>
</dbReference>
<dbReference type="CDD" id="cd00121">
    <property type="entry name" value="MATH"/>
    <property type="match status" value="1"/>
</dbReference>
<dbReference type="Proteomes" id="UP000289340">
    <property type="component" value="Chromosome 14"/>
</dbReference>
<keyword evidence="6" id="KW-1133">Transmembrane helix</keyword>
<dbReference type="InterPro" id="IPR000210">
    <property type="entry name" value="BTB/POZ_dom"/>
</dbReference>
<evidence type="ECO:0000313" key="10">
    <source>
        <dbReference type="Proteomes" id="UP000289340"/>
    </source>
</evidence>
<protein>
    <submittedName>
        <fullName evidence="9">BTB/POZ and MATH domain-containing protein 4 isoform B</fullName>
    </submittedName>
</protein>
<dbReference type="SMART" id="SM00225">
    <property type="entry name" value="BTB"/>
    <property type="match status" value="1"/>
</dbReference>
<dbReference type="Pfam" id="PF00651">
    <property type="entry name" value="BTB"/>
    <property type="match status" value="1"/>
</dbReference>
<evidence type="ECO:0000313" key="9">
    <source>
        <dbReference type="EMBL" id="RZB67425.1"/>
    </source>
</evidence>
<feature type="domain" description="BTB" evidence="7">
    <location>
        <begin position="190"/>
        <end position="241"/>
    </location>
</feature>
<dbReference type="CDD" id="cd14736">
    <property type="entry name" value="BACK_AtBPM-like"/>
    <property type="match status" value="1"/>
</dbReference>
<dbReference type="PROSITE" id="PS50144">
    <property type="entry name" value="MATH"/>
    <property type="match status" value="1"/>
</dbReference>
<dbReference type="InterPro" id="IPR056423">
    <property type="entry name" value="BACK_BPM_SPOP"/>
</dbReference>
<keyword evidence="6" id="KW-0812">Transmembrane</keyword>
<evidence type="ECO:0000259" key="7">
    <source>
        <dbReference type="PROSITE" id="PS50097"/>
    </source>
</evidence>
<proteinExistence type="inferred from homology"/>
<dbReference type="Gene3D" id="3.30.710.10">
    <property type="entry name" value="Potassium Channel Kv1.1, Chain A"/>
    <property type="match status" value="2"/>
</dbReference>
<dbReference type="GO" id="GO:0071472">
    <property type="term" value="P:cellular response to salt stress"/>
    <property type="evidence" value="ECO:0007669"/>
    <property type="project" value="UniProtKB-ARBA"/>
</dbReference>
<dbReference type="Gene3D" id="2.60.210.10">
    <property type="entry name" value="Apoptosis, Tumor Necrosis Factor Receptor Associated Protein 2, Chain A"/>
    <property type="match status" value="1"/>
</dbReference>
<comment type="function">
    <text evidence="1">May act as a substrate-specific adapter of an E3 ubiquitin-protein ligase complex (CUL3-RBX1-BTB) which mediates the ubiquitination and subsequent proteasomal degradation of target proteins.</text>
</comment>
<reference evidence="9 10" key="1">
    <citation type="submission" date="2018-09" db="EMBL/GenBank/DDBJ databases">
        <title>A high-quality reference genome of wild soybean provides a powerful tool to mine soybean genomes.</title>
        <authorList>
            <person name="Xie M."/>
            <person name="Chung C.Y.L."/>
            <person name="Li M.-W."/>
            <person name="Wong F.-L."/>
            <person name="Chan T.-F."/>
            <person name="Lam H.-M."/>
        </authorList>
    </citation>
    <scope>NUCLEOTIDE SEQUENCE [LARGE SCALE GENOMIC DNA]</scope>
    <source>
        <strain evidence="10">cv. W05</strain>
        <tissue evidence="9">Hypocotyl of etiolated seedlings</tissue>
    </source>
</reference>
<dbReference type="FunFam" id="2.60.210.10:FF:000012">
    <property type="entry name" value="BTB/POZ and MATH domain-containing protein 4"/>
    <property type="match status" value="1"/>
</dbReference>
<evidence type="ECO:0000256" key="1">
    <source>
        <dbReference type="ARBA" id="ARBA00002668"/>
    </source>
</evidence>
<dbReference type="SUPFAM" id="SSF54695">
    <property type="entry name" value="POZ domain"/>
    <property type="match status" value="1"/>
</dbReference>
<feature type="transmembrane region" description="Helical" evidence="6">
    <location>
        <begin position="251"/>
        <end position="277"/>
    </location>
</feature>
<feature type="domain" description="MATH" evidence="8">
    <location>
        <begin position="20"/>
        <end position="154"/>
    </location>
</feature>
<dbReference type="PANTHER" id="PTHR26379:SF229">
    <property type="entry name" value="BTB_POZ AND MATH DOMAIN-CONTAINING PROTEIN 5-RELATED"/>
    <property type="match status" value="1"/>
</dbReference>
<organism evidence="9 10">
    <name type="scientific">Glycine soja</name>
    <name type="common">Wild soybean</name>
    <dbReference type="NCBI Taxonomy" id="3848"/>
    <lineage>
        <taxon>Eukaryota</taxon>
        <taxon>Viridiplantae</taxon>
        <taxon>Streptophyta</taxon>
        <taxon>Embryophyta</taxon>
        <taxon>Tracheophyta</taxon>
        <taxon>Spermatophyta</taxon>
        <taxon>Magnoliopsida</taxon>
        <taxon>eudicotyledons</taxon>
        <taxon>Gunneridae</taxon>
        <taxon>Pentapetalae</taxon>
        <taxon>rosids</taxon>
        <taxon>fabids</taxon>
        <taxon>Fabales</taxon>
        <taxon>Fabaceae</taxon>
        <taxon>Papilionoideae</taxon>
        <taxon>50 kb inversion clade</taxon>
        <taxon>NPAAA clade</taxon>
        <taxon>indigoferoid/millettioid clade</taxon>
        <taxon>Phaseoleae</taxon>
        <taxon>Glycine</taxon>
        <taxon>Glycine subgen. Soja</taxon>
    </lineage>
</organism>
<accession>A0A445H1D5</accession>
<dbReference type="InterPro" id="IPR002083">
    <property type="entry name" value="MATH/TRAF_dom"/>
</dbReference>
<dbReference type="InterPro" id="IPR034090">
    <property type="entry name" value="BPM_C"/>
</dbReference>
<dbReference type="SMART" id="SM00061">
    <property type="entry name" value="MATH"/>
    <property type="match status" value="1"/>
</dbReference>
<dbReference type="PANTHER" id="PTHR26379">
    <property type="entry name" value="BTB/POZ AND MATH DOMAIN-CONTAINING PROTEIN 1"/>
    <property type="match status" value="1"/>
</dbReference>
<dbReference type="GO" id="GO:0016567">
    <property type="term" value="P:protein ubiquitination"/>
    <property type="evidence" value="ECO:0007669"/>
    <property type="project" value="InterPro"/>
</dbReference>
<evidence type="ECO:0000256" key="5">
    <source>
        <dbReference type="SAM" id="MobiDB-lite"/>
    </source>
</evidence>
<evidence type="ECO:0000256" key="2">
    <source>
        <dbReference type="ARBA" id="ARBA00004184"/>
    </source>
</evidence>
<dbReference type="InterPro" id="IPR008974">
    <property type="entry name" value="TRAF-like"/>
</dbReference>
<dbReference type="EMBL" id="QZWG01000014">
    <property type="protein sequence ID" value="RZB67425.1"/>
    <property type="molecule type" value="Genomic_DNA"/>
</dbReference>
<evidence type="ECO:0000256" key="3">
    <source>
        <dbReference type="ARBA" id="ARBA00004906"/>
    </source>
</evidence>
<evidence type="ECO:0000256" key="6">
    <source>
        <dbReference type="SAM" id="Phobius"/>
    </source>
</evidence>
<comment type="pathway">
    <text evidence="3">Protein modification; protein ubiquitination.</text>
</comment>
<name>A0A445H1D5_GLYSO</name>
<comment type="caution">
    <text evidence="9">The sequence shown here is derived from an EMBL/GenBank/DDBJ whole genome shotgun (WGS) entry which is preliminary data.</text>
</comment>
<dbReference type="Gene3D" id="1.25.40.420">
    <property type="match status" value="1"/>
</dbReference>
<evidence type="ECO:0000259" key="8">
    <source>
        <dbReference type="PROSITE" id="PS50144"/>
    </source>
</evidence>
<keyword evidence="6" id="KW-0472">Membrane</keyword>
<keyword evidence="10" id="KW-1185">Reference proteome</keyword>